<dbReference type="Proteomes" id="UP000011910">
    <property type="component" value="Unassembled WGS sequence"/>
</dbReference>
<evidence type="ECO:0000313" key="3">
    <source>
        <dbReference type="Proteomes" id="UP000011910"/>
    </source>
</evidence>
<protein>
    <recommendedName>
        <fullName evidence="4">DUF3078 domain-containing protein</fullName>
    </recommendedName>
</protein>
<keyword evidence="1" id="KW-0732">Signal</keyword>
<sequence length="303" mass="33430">MKHLLPCSLLAAALLLSLGTAAQTTEADPPAASPAPAWTTGGSTGLNFSQVKLSNWAGGGESSISIASLLKLEANYKKGPSLWENRANIAYGLIRQGDREQSRFRKTDDILELRSQYNRSIKDTTLYMTLLADFRTQMGPGYEYGEAAGETTRSKISEFMAPGFLLTSLGATYKIPERFTLTVSPVTGKFTFVQDPVLSAAGAFGVEAGERMRSEFGASLVSNYKRELLTNVDFNTSLLLFANYETLSRVDVNWEATLMMKVNRYINTTIATQLIYDHDVLQKTQFRNVINVGFLFQWPGDRG</sequence>
<reference evidence="2 3" key="1">
    <citation type="journal article" date="2013" name="Genome Announc.">
        <title>Draft Genome Sequence of Cesiribacter andamanensis Strain AMV16T, Isolated from a Soil Sample from a Mud Volcano in the Andaman Islands, India.</title>
        <authorList>
            <person name="Shivaji S."/>
            <person name="Ara S."/>
            <person name="Begum Z."/>
            <person name="Srinivas T.N."/>
            <person name="Singh A."/>
            <person name="Kumar Pinnaka A."/>
        </authorList>
    </citation>
    <scope>NUCLEOTIDE SEQUENCE [LARGE SCALE GENOMIC DNA]</scope>
    <source>
        <strain evidence="2 3">AMV16</strain>
    </source>
</reference>
<evidence type="ECO:0008006" key="4">
    <source>
        <dbReference type="Google" id="ProtNLM"/>
    </source>
</evidence>
<feature type="signal peptide" evidence="1">
    <location>
        <begin position="1"/>
        <end position="22"/>
    </location>
</feature>
<dbReference type="eggNOG" id="COG3137">
    <property type="taxonomic scope" value="Bacteria"/>
</dbReference>
<accession>M7N873</accession>
<evidence type="ECO:0000313" key="2">
    <source>
        <dbReference type="EMBL" id="EMR03411.1"/>
    </source>
</evidence>
<dbReference type="InterPro" id="IPR021428">
    <property type="entry name" value="DUF3078"/>
</dbReference>
<comment type="caution">
    <text evidence="2">The sequence shown here is derived from an EMBL/GenBank/DDBJ whole genome shotgun (WGS) entry which is preliminary data.</text>
</comment>
<dbReference type="OrthoDB" id="1495718at2"/>
<keyword evidence="3" id="KW-1185">Reference proteome</keyword>
<dbReference type="RefSeq" id="WP_009194833.1">
    <property type="nucleotide sequence ID" value="NZ_AODQ01000026.1"/>
</dbReference>
<dbReference type="PATRIC" id="fig|1279009.4.peg.1453"/>
<dbReference type="AlphaFoldDB" id="M7N873"/>
<proteinExistence type="predicted"/>
<dbReference type="Pfam" id="PF11276">
    <property type="entry name" value="DUF3078"/>
    <property type="match status" value="1"/>
</dbReference>
<organism evidence="2 3">
    <name type="scientific">Cesiribacter andamanensis AMV16</name>
    <dbReference type="NCBI Taxonomy" id="1279009"/>
    <lineage>
        <taxon>Bacteria</taxon>
        <taxon>Pseudomonadati</taxon>
        <taxon>Bacteroidota</taxon>
        <taxon>Cytophagia</taxon>
        <taxon>Cytophagales</taxon>
        <taxon>Cesiribacteraceae</taxon>
        <taxon>Cesiribacter</taxon>
    </lineage>
</organism>
<evidence type="ECO:0000256" key="1">
    <source>
        <dbReference type="SAM" id="SignalP"/>
    </source>
</evidence>
<feature type="chain" id="PRO_5004081938" description="DUF3078 domain-containing protein" evidence="1">
    <location>
        <begin position="23"/>
        <end position="303"/>
    </location>
</feature>
<name>M7N873_9BACT</name>
<dbReference type="EMBL" id="AODQ01000026">
    <property type="protein sequence ID" value="EMR03411.1"/>
    <property type="molecule type" value="Genomic_DNA"/>
</dbReference>
<gene>
    <name evidence="2" type="ORF">ADICEAN_01433</name>
</gene>
<dbReference type="STRING" id="1279009.ADICEAN_01433"/>